<accession>A0A1K1SAL7</accession>
<comment type="similarity">
    <text evidence="4">Belongs to the Orn/Lys/Arg decarboxylase class-II family.</text>
</comment>
<feature type="modified residue" description="N6-(pyridoxal phosphate)lysine" evidence="3">
    <location>
        <position position="47"/>
    </location>
</feature>
<feature type="domain" description="Orn/DAP/Arg decarboxylase 2 N-terminal" evidence="6">
    <location>
        <begin position="23"/>
        <end position="273"/>
    </location>
</feature>
<dbReference type="InterPro" id="IPR022643">
    <property type="entry name" value="De-COase2_C"/>
</dbReference>
<dbReference type="PRINTS" id="PR01179">
    <property type="entry name" value="ODADCRBXLASE"/>
</dbReference>
<evidence type="ECO:0000256" key="3">
    <source>
        <dbReference type="PIRSR" id="PIRSR600183-50"/>
    </source>
</evidence>
<feature type="active site" description="Proton donor" evidence="3">
    <location>
        <position position="338"/>
    </location>
</feature>
<dbReference type="GO" id="GO:0009089">
    <property type="term" value="P:lysine biosynthetic process via diaminopimelate"/>
    <property type="evidence" value="ECO:0007669"/>
    <property type="project" value="TreeGrafter"/>
</dbReference>
<evidence type="ECO:0000256" key="1">
    <source>
        <dbReference type="ARBA" id="ARBA00001933"/>
    </source>
</evidence>
<dbReference type="Proteomes" id="UP000182740">
    <property type="component" value="Unassembled WGS sequence"/>
</dbReference>
<dbReference type="GO" id="GO:0008836">
    <property type="term" value="F:diaminopimelate decarboxylase activity"/>
    <property type="evidence" value="ECO:0007669"/>
    <property type="project" value="TreeGrafter"/>
</dbReference>
<gene>
    <name evidence="7" type="ORF">SAMN04489730_5174</name>
</gene>
<dbReference type="InterPro" id="IPR009006">
    <property type="entry name" value="Ala_racemase/Decarboxylase_C"/>
</dbReference>
<feature type="domain" description="Orn/DAP/Arg decarboxylase 2 C-terminal" evidence="5">
    <location>
        <begin position="19"/>
        <end position="365"/>
    </location>
</feature>
<dbReference type="Gene3D" id="3.20.20.10">
    <property type="entry name" value="Alanine racemase"/>
    <property type="match status" value="1"/>
</dbReference>
<dbReference type="EMBL" id="FPJG01000006">
    <property type="protein sequence ID" value="SFW81408.1"/>
    <property type="molecule type" value="Genomic_DNA"/>
</dbReference>
<dbReference type="PROSITE" id="PS00879">
    <property type="entry name" value="ODR_DC_2_2"/>
    <property type="match status" value="1"/>
</dbReference>
<reference evidence="8" key="1">
    <citation type="submission" date="2016-11" db="EMBL/GenBank/DDBJ databases">
        <authorList>
            <person name="Varghese N."/>
            <person name="Submissions S."/>
        </authorList>
    </citation>
    <scope>NUCLEOTIDE SEQUENCE [LARGE SCALE GENOMIC DNA]</scope>
    <source>
        <strain evidence="8">DSM 44671</strain>
    </source>
</reference>
<keyword evidence="8" id="KW-1185">Reference proteome</keyword>
<protein>
    <submittedName>
        <fullName evidence="7">Diaminopimelate decarboxylase</fullName>
    </submittedName>
</protein>
<dbReference type="AlphaFoldDB" id="A0A1K1SAL7"/>
<organism evidence="7 8">
    <name type="scientific">Amycolatopsis australiensis</name>
    <dbReference type="NCBI Taxonomy" id="546364"/>
    <lineage>
        <taxon>Bacteria</taxon>
        <taxon>Bacillati</taxon>
        <taxon>Actinomycetota</taxon>
        <taxon>Actinomycetes</taxon>
        <taxon>Pseudonocardiales</taxon>
        <taxon>Pseudonocardiaceae</taxon>
        <taxon>Amycolatopsis</taxon>
    </lineage>
</organism>
<evidence type="ECO:0000256" key="2">
    <source>
        <dbReference type="ARBA" id="ARBA00022898"/>
    </source>
</evidence>
<dbReference type="InterPro" id="IPR022644">
    <property type="entry name" value="De-COase2_N"/>
</dbReference>
<evidence type="ECO:0000259" key="6">
    <source>
        <dbReference type="Pfam" id="PF02784"/>
    </source>
</evidence>
<evidence type="ECO:0000256" key="4">
    <source>
        <dbReference type="RuleBase" id="RU003737"/>
    </source>
</evidence>
<dbReference type="Pfam" id="PF00278">
    <property type="entry name" value="Orn_DAP_Arg_deC"/>
    <property type="match status" value="1"/>
</dbReference>
<keyword evidence="2 3" id="KW-0663">Pyridoxal phosphate</keyword>
<dbReference type="PANTHER" id="PTHR43727:SF2">
    <property type="entry name" value="GROUP IV DECARBOXYLASE"/>
    <property type="match status" value="1"/>
</dbReference>
<evidence type="ECO:0000313" key="7">
    <source>
        <dbReference type="EMBL" id="SFW81408.1"/>
    </source>
</evidence>
<evidence type="ECO:0000259" key="5">
    <source>
        <dbReference type="Pfam" id="PF00278"/>
    </source>
</evidence>
<dbReference type="SUPFAM" id="SSF50621">
    <property type="entry name" value="Alanine racemase C-terminal domain-like"/>
    <property type="match status" value="1"/>
</dbReference>
<dbReference type="InterPro" id="IPR029066">
    <property type="entry name" value="PLP-binding_barrel"/>
</dbReference>
<evidence type="ECO:0000313" key="8">
    <source>
        <dbReference type="Proteomes" id="UP000182740"/>
    </source>
</evidence>
<dbReference type="PANTHER" id="PTHR43727">
    <property type="entry name" value="DIAMINOPIMELATE DECARBOXYLASE"/>
    <property type="match status" value="1"/>
</dbReference>
<proteinExistence type="inferred from homology"/>
<comment type="cofactor">
    <cofactor evidence="1 3">
        <name>pyridoxal 5'-phosphate</name>
        <dbReference type="ChEBI" id="CHEBI:597326"/>
    </cofactor>
</comment>
<dbReference type="InterPro" id="IPR000183">
    <property type="entry name" value="Orn/DAP/Arg_de-COase"/>
</dbReference>
<dbReference type="SUPFAM" id="SSF51419">
    <property type="entry name" value="PLP-binding barrel"/>
    <property type="match status" value="1"/>
</dbReference>
<dbReference type="STRING" id="546364.SAMN04489730_5174"/>
<name>A0A1K1SAL7_9PSEU</name>
<dbReference type="Gene3D" id="2.40.37.10">
    <property type="entry name" value="Lyase, Ornithine Decarboxylase, Chain A, domain 1"/>
    <property type="match status" value="1"/>
</dbReference>
<dbReference type="RefSeq" id="WP_245805100.1">
    <property type="nucleotide sequence ID" value="NZ_FPJG01000006.1"/>
</dbReference>
<dbReference type="InterPro" id="IPR022657">
    <property type="entry name" value="De-COase2_CS"/>
</dbReference>
<dbReference type="Pfam" id="PF02784">
    <property type="entry name" value="Orn_Arg_deC_N"/>
    <property type="match status" value="1"/>
</dbReference>
<sequence length="405" mass="42472">MITPLHQRIVARHGTPAFVYDLDAVRRAHADLTAALPSPSTVYYSVKANPHPRIIALLHELGCEAEVSSTGEIDAALDAGVPPSALLLTGPAKSTETVTHALSRGLTRFSVDSPEDLARVDALARRADVEARCALRVNADEPVPGAGLSMTGTSSQFGADLSWVLAETPRFTGFAHAPVTGLHLYMGTNLTDEKDLLAQFEVGIGIAEKLAVLFPGLTEIDLGGGFGLPYARAGERPRFTGLAAALETLLDDRLPAWRDGTPRVSFESGRYLVGDCGVLLSRVVDVKESKGTRYVLLDTGVHHLGGMSGLRRIPSISASVLAGGPVEDEPVTVAGPLCTPLDVLARGARLPRTEVGDLVAVPNAGAYGPTAGLLAFLGHPAPAEAVVDGGRLDSASRLHVTRHPL</sequence>